<dbReference type="Gene3D" id="3.30.1540.20">
    <property type="entry name" value="MutL, C-terminal domain, dimerisation subdomain"/>
    <property type="match status" value="1"/>
</dbReference>
<dbReference type="FunFam" id="3.30.565.10:FF:000003">
    <property type="entry name" value="DNA mismatch repair endonuclease MutL"/>
    <property type="match status" value="1"/>
</dbReference>
<dbReference type="InterPro" id="IPR020568">
    <property type="entry name" value="Ribosomal_Su5_D2-typ_SF"/>
</dbReference>
<comment type="caution">
    <text evidence="7">The sequence shown here is derived from an EMBL/GenBank/DDBJ whole genome shotgun (WGS) entry which is preliminary data.</text>
</comment>
<comment type="function">
    <text evidence="4">This protein is involved in the repair of mismatches in DNA. It is required for dam-dependent methyl-directed DNA mismatch repair. May act as a 'molecular matchmaker', a protein that promotes the formation of a stable complex between two or more DNA-binding proteins in an ATP-dependent manner without itself being part of a final effector complex.</text>
</comment>
<proteinExistence type="inferred from homology"/>
<dbReference type="GO" id="GO:0016887">
    <property type="term" value="F:ATP hydrolysis activity"/>
    <property type="evidence" value="ECO:0007669"/>
    <property type="project" value="InterPro"/>
</dbReference>
<dbReference type="SUPFAM" id="SSF54211">
    <property type="entry name" value="Ribosomal protein S5 domain 2-like"/>
    <property type="match status" value="1"/>
</dbReference>
<evidence type="ECO:0000256" key="2">
    <source>
        <dbReference type="ARBA" id="ARBA00022763"/>
    </source>
</evidence>
<protein>
    <recommendedName>
        <fullName evidence="4">DNA mismatch repair protein MutL</fullName>
    </recommendedName>
</protein>
<dbReference type="CDD" id="cd16926">
    <property type="entry name" value="HATPase_MutL-MLH-PMS-like"/>
    <property type="match status" value="1"/>
</dbReference>
<dbReference type="GO" id="GO:0140664">
    <property type="term" value="F:ATP-dependent DNA damage sensor activity"/>
    <property type="evidence" value="ECO:0007669"/>
    <property type="project" value="InterPro"/>
</dbReference>
<evidence type="ECO:0000313" key="8">
    <source>
        <dbReference type="Proteomes" id="UP000253034"/>
    </source>
</evidence>
<dbReference type="GO" id="GO:0030983">
    <property type="term" value="F:mismatched DNA binding"/>
    <property type="evidence" value="ECO:0007669"/>
    <property type="project" value="InterPro"/>
</dbReference>
<evidence type="ECO:0000256" key="1">
    <source>
        <dbReference type="ARBA" id="ARBA00006082"/>
    </source>
</evidence>
<evidence type="ECO:0000259" key="6">
    <source>
        <dbReference type="SMART" id="SM01340"/>
    </source>
</evidence>
<dbReference type="InterPro" id="IPR020667">
    <property type="entry name" value="DNA_mismatch_repair_MutL"/>
</dbReference>
<dbReference type="Proteomes" id="UP000253034">
    <property type="component" value="Unassembled WGS sequence"/>
</dbReference>
<keyword evidence="2 4" id="KW-0227">DNA damage</keyword>
<dbReference type="CDD" id="cd00782">
    <property type="entry name" value="MutL_Trans"/>
    <property type="match status" value="1"/>
</dbReference>
<dbReference type="Pfam" id="PF13589">
    <property type="entry name" value="HATPase_c_3"/>
    <property type="match status" value="1"/>
</dbReference>
<gene>
    <name evidence="4" type="primary">mutL</name>
    <name evidence="7" type="ORF">DFR58_13025</name>
</gene>
<keyword evidence="8" id="KW-1185">Reference proteome</keyword>
<feature type="domain" description="MutL C-terminal dimerisation" evidence="5">
    <location>
        <begin position="452"/>
        <end position="599"/>
    </location>
</feature>
<dbReference type="PROSITE" id="PS00058">
    <property type="entry name" value="DNA_MISMATCH_REPAIR_1"/>
    <property type="match status" value="1"/>
</dbReference>
<keyword evidence="3 4" id="KW-0234">DNA repair</keyword>
<dbReference type="InterPro" id="IPR002099">
    <property type="entry name" value="MutL/Mlh/PMS"/>
</dbReference>
<dbReference type="Gene3D" id="3.30.565.10">
    <property type="entry name" value="Histidine kinase-like ATPase, C-terminal domain"/>
    <property type="match status" value="1"/>
</dbReference>
<dbReference type="GO" id="GO:0032300">
    <property type="term" value="C:mismatch repair complex"/>
    <property type="evidence" value="ECO:0007669"/>
    <property type="project" value="InterPro"/>
</dbReference>
<sequence>MLDEGTANKIAAGEVVERPASVVKELVENSIDAGASSVSVEIKNGGITFIRVSDNGSGIEEDDAEIAFERHATSKIRSSGDLEAIATLGFRGEALASIASVSSVELITRVRKNPHGICVKIQGGSVMEIKETGCAVGTVFTVRDLFYNTPARFKFLKKDSTEAGYISDMVSRIALARPHISMRLISNGATVLHTPGNNDLLSAIFSIYGKDIARQTLKIDYEDERVRIEGYAGKPEIARSTRNYQSIFINGRYIKSKLVSSAIDEAYKTFLMKNKFPFAAINIKINPLLVDVNVHPAKMEIRFSEEKEIFRSIFHAVSDALAAKSLVKEAHVGYDVKDSGTIDNSSAPGFKYVQQRIDAVPYNTPQKYKSFEAESTKHAMPEITSESNKDKYIPQVGEEEPQREEPQYQDVQYESKASGEFCGIAEAYDEAEENDAERLETDAARLARDAVIIGQAFNTYIILELYNELIILDQHAAHERIMYEGLRRKYINRDAICQQLISPVVIELTNQEIKFLEETAEFLESLGFIYESFGNNTIMLRSIPYGDIGISAKEAFIEVLDKIISSAGSGLDKNSYGAAAEEALYTIACKAAVKANKRLDSAEIRSLLEDLAKLDNPYTCPHGRPTIVKLTKHELEKMFKRIV</sequence>
<evidence type="ECO:0000256" key="3">
    <source>
        <dbReference type="ARBA" id="ARBA00023204"/>
    </source>
</evidence>
<accession>A0A369ALU2</accession>
<dbReference type="InterPro" id="IPR042121">
    <property type="entry name" value="MutL_C_regsub"/>
</dbReference>
<dbReference type="InterPro" id="IPR037198">
    <property type="entry name" value="MutL_C_sf"/>
</dbReference>
<dbReference type="Gene3D" id="3.30.230.10">
    <property type="match status" value="1"/>
</dbReference>
<dbReference type="InterPro" id="IPR013507">
    <property type="entry name" value="DNA_mismatch_S5_2-like"/>
</dbReference>
<dbReference type="SUPFAM" id="SSF55874">
    <property type="entry name" value="ATPase domain of HSP90 chaperone/DNA topoisomerase II/histidine kinase"/>
    <property type="match status" value="1"/>
</dbReference>
<dbReference type="InterPro" id="IPR014790">
    <property type="entry name" value="MutL_C"/>
</dbReference>
<dbReference type="Gene3D" id="3.30.1370.100">
    <property type="entry name" value="MutL, C-terminal domain, regulatory subdomain"/>
    <property type="match status" value="1"/>
</dbReference>
<dbReference type="InterPro" id="IPR042120">
    <property type="entry name" value="MutL_C_dimsub"/>
</dbReference>
<evidence type="ECO:0000313" key="7">
    <source>
        <dbReference type="EMBL" id="RCX10359.1"/>
    </source>
</evidence>
<dbReference type="InterPro" id="IPR036890">
    <property type="entry name" value="HATPase_C_sf"/>
</dbReference>
<dbReference type="Pfam" id="PF08676">
    <property type="entry name" value="MutL_C"/>
    <property type="match status" value="1"/>
</dbReference>
<dbReference type="AlphaFoldDB" id="A0A369ALU2"/>
<feature type="domain" description="DNA mismatch repair protein S5" evidence="6">
    <location>
        <begin position="204"/>
        <end position="322"/>
    </location>
</feature>
<name>A0A369ALU2_9FIRM</name>
<dbReference type="SMART" id="SM00853">
    <property type="entry name" value="MutL_C"/>
    <property type="match status" value="1"/>
</dbReference>
<dbReference type="InterPro" id="IPR014762">
    <property type="entry name" value="DNA_mismatch_repair_CS"/>
</dbReference>
<dbReference type="SMART" id="SM01340">
    <property type="entry name" value="DNA_mis_repair"/>
    <property type="match status" value="1"/>
</dbReference>
<dbReference type="PANTHER" id="PTHR10073">
    <property type="entry name" value="DNA MISMATCH REPAIR PROTEIN MLH, PMS, MUTL"/>
    <property type="match status" value="1"/>
</dbReference>
<evidence type="ECO:0000256" key="4">
    <source>
        <dbReference type="HAMAP-Rule" id="MF_00149"/>
    </source>
</evidence>
<dbReference type="EMBL" id="QPJT01000030">
    <property type="protein sequence ID" value="RCX10359.1"/>
    <property type="molecule type" value="Genomic_DNA"/>
</dbReference>
<dbReference type="InterPro" id="IPR038973">
    <property type="entry name" value="MutL/Mlh/Pms-like"/>
</dbReference>
<comment type="similarity">
    <text evidence="1 4">Belongs to the DNA mismatch repair MutL/HexB family.</text>
</comment>
<dbReference type="PANTHER" id="PTHR10073:SF12">
    <property type="entry name" value="DNA MISMATCH REPAIR PROTEIN MLH1"/>
    <property type="match status" value="1"/>
</dbReference>
<evidence type="ECO:0000259" key="5">
    <source>
        <dbReference type="SMART" id="SM00853"/>
    </source>
</evidence>
<dbReference type="Pfam" id="PF01119">
    <property type="entry name" value="DNA_mis_repair"/>
    <property type="match status" value="1"/>
</dbReference>
<dbReference type="InterPro" id="IPR014721">
    <property type="entry name" value="Ribsml_uS5_D2-typ_fold_subgr"/>
</dbReference>
<dbReference type="NCBIfam" id="TIGR00585">
    <property type="entry name" value="mutl"/>
    <property type="match status" value="1"/>
</dbReference>
<dbReference type="GO" id="GO:0005524">
    <property type="term" value="F:ATP binding"/>
    <property type="evidence" value="ECO:0007669"/>
    <property type="project" value="InterPro"/>
</dbReference>
<reference evidence="7 8" key="1">
    <citation type="submission" date="2018-07" db="EMBL/GenBank/DDBJ databases">
        <title>Genomic Encyclopedia of Type Strains, Phase IV (KMG-IV): sequencing the most valuable type-strain genomes for metagenomic binning, comparative biology and taxonomic classification.</title>
        <authorList>
            <person name="Goeker M."/>
        </authorList>
    </citation>
    <scope>NUCLEOTIDE SEQUENCE [LARGE SCALE GENOMIC DNA]</scope>
    <source>
        <strain evidence="7 8">DSM 27016</strain>
    </source>
</reference>
<dbReference type="HAMAP" id="MF_00149">
    <property type="entry name" value="DNA_mis_repair"/>
    <property type="match status" value="1"/>
</dbReference>
<dbReference type="GO" id="GO:0006298">
    <property type="term" value="P:mismatch repair"/>
    <property type="evidence" value="ECO:0007669"/>
    <property type="project" value="UniProtKB-UniRule"/>
</dbReference>
<organism evidence="7 8">
    <name type="scientific">Anaerobacterium chartisolvens</name>
    <dbReference type="NCBI Taxonomy" id="1297424"/>
    <lineage>
        <taxon>Bacteria</taxon>
        <taxon>Bacillati</taxon>
        <taxon>Bacillota</taxon>
        <taxon>Clostridia</taxon>
        <taxon>Eubacteriales</taxon>
        <taxon>Oscillospiraceae</taxon>
        <taxon>Anaerobacterium</taxon>
    </lineage>
</organism>
<dbReference type="SUPFAM" id="SSF118116">
    <property type="entry name" value="DNA mismatch repair protein MutL"/>
    <property type="match status" value="1"/>
</dbReference>